<evidence type="ECO:0000256" key="6">
    <source>
        <dbReference type="SAM" id="Phobius"/>
    </source>
</evidence>
<feature type="transmembrane region" description="Helical" evidence="6">
    <location>
        <begin position="140"/>
        <end position="164"/>
    </location>
</feature>
<keyword evidence="2" id="KW-1003">Cell membrane</keyword>
<proteinExistence type="predicted"/>
<dbReference type="KEGG" id="wei:EQG49_06595"/>
<evidence type="ECO:0000256" key="4">
    <source>
        <dbReference type="ARBA" id="ARBA00022989"/>
    </source>
</evidence>
<comment type="subcellular location">
    <subcellularLocation>
        <location evidence="1">Cell membrane</location>
        <topology evidence="1">Multi-pass membrane protein</topology>
    </subcellularLocation>
</comment>
<dbReference type="AlphaFoldDB" id="A0A4P6YTW3"/>
<protein>
    <submittedName>
        <fullName evidence="7">MFS transporter</fullName>
    </submittedName>
</protein>
<dbReference type="Pfam" id="PF07690">
    <property type="entry name" value="MFS_1"/>
    <property type="match status" value="1"/>
</dbReference>
<feature type="transmembrane region" description="Helical" evidence="6">
    <location>
        <begin position="170"/>
        <end position="190"/>
    </location>
</feature>
<feature type="transmembrane region" description="Helical" evidence="6">
    <location>
        <begin position="43"/>
        <end position="65"/>
    </location>
</feature>
<dbReference type="PANTHER" id="PTHR23513">
    <property type="entry name" value="INTEGRAL MEMBRANE EFFLUX PROTEIN-RELATED"/>
    <property type="match status" value="1"/>
</dbReference>
<reference evidence="8" key="1">
    <citation type="submission" date="2019-03" db="EMBL/GenBank/DDBJ databases">
        <title>Weissella sp. 26KH-42 Genome sequencing.</title>
        <authorList>
            <person name="Heo J."/>
            <person name="Kim S.-J."/>
            <person name="Kim J.-S."/>
            <person name="Hong S.-B."/>
            <person name="Kwon S.-W."/>
        </authorList>
    </citation>
    <scope>NUCLEOTIDE SEQUENCE [LARGE SCALE GENOMIC DNA]</scope>
    <source>
        <strain evidence="8">26KH-42</strain>
    </source>
</reference>
<keyword evidence="4 6" id="KW-1133">Transmembrane helix</keyword>
<dbReference type="PANTHER" id="PTHR23513:SF6">
    <property type="entry name" value="MAJOR FACILITATOR SUPERFAMILY ASSOCIATED DOMAIN-CONTAINING PROTEIN"/>
    <property type="match status" value="1"/>
</dbReference>
<dbReference type="SUPFAM" id="SSF103473">
    <property type="entry name" value="MFS general substrate transporter"/>
    <property type="match status" value="1"/>
</dbReference>
<feature type="transmembrane region" description="Helical" evidence="6">
    <location>
        <begin position="301"/>
        <end position="320"/>
    </location>
</feature>
<dbReference type="InterPro" id="IPR011701">
    <property type="entry name" value="MFS"/>
</dbReference>
<dbReference type="GO" id="GO:0022857">
    <property type="term" value="F:transmembrane transporter activity"/>
    <property type="evidence" value="ECO:0007669"/>
    <property type="project" value="InterPro"/>
</dbReference>
<keyword evidence="8" id="KW-1185">Reference proteome</keyword>
<dbReference type="Gene3D" id="1.20.1250.20">
    <property type="entry name" value="MFS general substrate transporter like domains"/>
    <property type="match status" value="1"/>
</dbReference>
<dbReference type="RefSeq" id="WP_133363228.1">
    <property type="nucleotide sequence ID" value="NZ_CP037940.1"/>
</dbReference>
<evidence type="ECO:0000313" key="8">
    <source>
        <dbReference type="Proteomes" id="UP000292886"/>
    </source>
</evidence>
<evidence type="ECO:0000256" key="5">
    <source>
        <dbReference type="ARBA" id="ARBA00023136"/>
    </source>
</evidence>
<accession>A0A4P6YTW3</accession>
<organism evidence="7 8">
    <name type="scientific">Periweissella cryptocerci</name>
    <dbReference type="NCBI Taxonomy" id="2506420"/>
    <lineage>
        <taxon>Bacteria</taxon>
        <taxon>Bacillati</taxon>
        <taxon>Bacillota</taxon>
        <taxon>Bacilli</taxon>
        <taxon>Lactobacillales</taxon>
        <taxon>Lactobacillaceae</taxon>
        <taxon>Periweissella</taxon>
    </lineage>
</organism>
<feature type="transmembrane region" description="Helical" evidence="6">
    <location>
        <begin position="365"/>
        <end position="386"/>
    </location>
</feature>
<dbReference type="Proteomes" id="UP000292886">
    <property type="component" value="Chromosome"/>
</dbReference>
<evidence type="ECO:0000256" key="1">
    <source>
        <dbReference type="ARBA" id="ARBA00004651"/>
    </source>
</evidence>
<dbReference type="InterPro" id="IPR036259">
    <property type="entry name" value="MFS_trans_sf"/>
</dbReference>
<dbReference type="EMBL" id="CP037940">
    <property type="protein sequence ID" value="QBO36150.1"/>
    <property type="molecule type" value="Genomic_DNA"/>
</dbReference>
<feature type="transmembrane region" description="Helical" evidence="6">
    <location>
        <begin position="267"/>
        <end position="289"/>
    </location>
</feature>
<evidence type="ECO:0000256" key="3">
    <source>
        <dbReference type="ARBA" id="ARBA00022692"/>
    </source>
</evidence>
<gene>
    <name evidence="7" type="ORF">EQG49_06595</name>
</gene>
<evidence type="ECO:0000313" key="7">
    <source>
        <dbReference type="EMBL" id="QBO36150.1"/>
    </source>
</evidence>
<name>A0A4P6YTW3_9LACO</name>
<sequence>MNEFLHNKLFRSVAASAYVNQLGTSLYNLVFIIYASTLPYKTLAVSLATVVTTIPTVFQMFTGYWADKSKNKIRATLRTRLIQIVLFGMLTYFVQDKQVLTIFIVLLVINLASDLLGEYSNGAELTILKHIVPEEKLNEALSISTAFAQLIMIVGQAAGVALLTLVKYNFSIIAAVNVFTFVISFMLILVKYRGLNEAVPVGTDTTENSEEREVDVGFVKNVKRMIADLRNSNGLLQLIFWFFLVNNILTVTEAVSAIGLLHSPTLWISSYSTTMALFGVTTSVGTIFGSIIRKDPLMKKSFATVTNVLLAFVMIVVVNFVVVKSVIVFFAGMFFIGYVFGKLGPRFSAMLMKNSNPKRMAITAGTVNTLIVIGGPVSQIIFLGIANLVSVQVTWITLAIVIVITVIVVLYSNAKLKTVEN</sequence>
<dbReference type="OrthoDB" id="2989542at2"/>
<keyword evidence="3 6" id="KW-0812">Transmembrane</keyword>
<dbReference type="GO" id="GO:0005886">
    <property type="term" value="C:plasma membrane"/>
    <property type="evidence" value="ECO:0007669"/>
    <property type="project" value="UniProtKB-SubCell"/>
</dbReference>
<feature type="transmembrane region" description="Helical" evidence="6">
    <location>
        <begin position="392"/>
        <end position="411"/>
    </location>
</feature>
<feature type="transmembrane region" description="Helical" evidence="6">
    <location>
        <begin position="12"/>
        <end position="37"/>
    </location>
</feature>
<feature type="transmembrane region" description="Helical" evidence="6">
    <location>
        <begin position="238"/>
        <end position="261"/>
    </location>
</feature>
<keyword evidence="5 6" id="KW-0472">Membrane</keyword>
<evidence type="ECO:0000256" key="2">
    <source>
        <dbReference type="ARBA" id="ARBA00022475"/>
    </source>
</evidence>